<sequence>MSSDQLVTVDDSDTQSIRYSSPATIGEIWNPLQPPNDPNVWAGTLMEADAAGLSAVFSFKGSQVFVYGRLQPPQNGSEPPLSLYSVGDNKFQAFPAPSVDNVADNVSFFNSSVMPYGEYTLVINITRASRDSPYYLDYIRYNITDPNAQPSQTSSSSTSSSPAAAASSTSAAAATKGSSSTPIGPIVGGLCQWPLVKALGRFQEPRDHLLQGLPPRGPRISEQASRVGRSQAIAQMGKDVKAPVHTFPSPHFLAVMNTLDVANVQVLFAETE</sequence>
<dbReference type="EMBL" id="JANSHE010001537">
    <property type="protein sequence ID" value="KAJ3002200.1"/>
    <property type="molecule type" value="Genomic_DNA"/>
</dbReference>
<protein>
    <submittedName>
        <fullName evidence="1">Uncharacterized protein</fullName>
    </submittedName>
</protein>
<proteinExistence type="predicted"/>
<evidence type="ECO:0000313" key="1">
    <source>
        <dbReference type="EMBL" id="KAJ3002200.1"/>
    </source>
</evidence>
<evidence type="ECO:0000313" key="2">
    <source>
        <dbReference type="Proteomes" id="UP001144978"/>
    </source>
</evidence>
<organism evidence="1 2">
    <name type="scientific">Trametes sanguinea</name>
    <dbReference type="NCBI Taxonomy" id="158606"/>
    <lineage>
        <taxon>Eukaryota</taxon>
        <taxon>Fungi</taxon>
        <taxon>Dikarya</taxon>
        <taxon>Basidiomycota</taxon>
        <taxon>Agaricomycotina</taxon>
        <taxon>Agaricomycetes</taxon>
        <taxon>Polyporales</taxon>
        <taxon>Polyporaceae</taxon>
        <taxon>Trametes</taxon>
    </lineage>
</organism>
<comment type="caution">
    <text evidence="1">The sequence shown here is derived from an EMBL/GenBank/DDBJ whole genome shotgun (WGS) entry which is preliminary data.</text>
</comment>
<accession>A0ACC1PU36</accession>
<reference evidence="1" key="1">
    <citation type="submission" date="2022-08" db="EMBL/GenBank/DDBJ databases">
        <title>Genome Sequence of Pycnoporus sanguineus.</title>
        <authorList>
            <person name="Buettner E."/>
        </authorList>
    </citation>
    <scope>NUCLEOTIDE SEQUENCE</scope>
    <source>
        <strain evidence="1">CG-C14</strain>
    </source>
</reference>
<keyword evidence="2" id="KW-1185">Reference proteome</keyword>
<gene>
    <name evidence="1" type="ORF">NUW54_g5975</name>
</gene>
<dbReference type="Proteomes" id="UP001144978">
    <property type="component" value="Unassembled WGS sequence"/>
</dbReference>
<name>A0ACC1PU36_9APHY</name>